<dbReference type="InterPro" id="IPR050110">
    <property type="entry name" value="Glyoxalase_II_hydrolase"/>
</dbReference>
<protein>
    <recommendedName>
        <fullName evidence="2">hydroxyacylglutathione hydrolase</fullName>
        <ecNumber evidence="2">3.1.2.6</ecNumber>
    </recommendedName>
    <alternativeName>
        <fullName evidence="6">Glyoxalase II</fullName>
    </alternativeName>
</protein>
<comment type="pathway">
    <text evidence="1">Secondary metabolite metabolism; methylglyoxal degradation; (R)-lactate from methylglyoxal: step 2/2.</text>
</comment>
<dbReference type="InterPro" id="IPR032282">
    <property type="entry name" value="HAGH_C"/>
</dbReference>
<dbReference type="GO" id="GO:0004416">
    <property type="term" value="F:hydroxyacylglutathione hydrolase activity"/>
    <property type="evidence" value="ECO:0007669"/>
    <property type="project" value="UniProtKB-EC"/>
</dbReference>
<evidence type="ECO:0000256" key="2">
    <source>
        <dbReference type="ARBA" id="ARBA00011917"/>
    </source>
</evidence>
<name>A0A484HLS6_9BACT</name>
<gene>
    <name evidence="8" type="ORF">EPICR_20313</name>
</gene>
<organism evidence="8">
    <name type="scientific">uncultured Desulfobacteraceae bacterium</name>
    <dbReference type="NCBI Taxonomy" id="218296"/>
    <lineage>
        <taxon>Bacteria</taxon>
        <taxon>Pseudomonadati</taxon>
        <taxon>Thermodesulfobacteriota</taxon>
        <taxon>Desulfobacteria</taxon>
        <taxon>Desulfobacterales</taxon>
        <taxon>Desulfobacteraceae</taxon>
        <taxon>environmental samples</taxon>
    </lineage>
</organism>
<dbReference type="AlphaFoldDB" id="A0A484HLS6"/>
<dbReference type="Pfam" id="PF16123">
    <property type="entry name" value="HAGH_C"/>
    <property type="match status" value="1"/>
</dbReference>
<evidence type="ECO:0000259" key="7">
    <source>
        <dbReference type="SMART" id="SM00849"/>
    </source>
</evidence>
<dbReference type="EC" id="3.1.2.6" evidence="2"/>
<evidence type="ECO:0000256" key="4">
    <source>
        <dbReference type="ARBA" id="ARBA00022801"/>
    </source>
</evidence>
<accession>A0A484HLS6</accession>
<dbReference type="InterPro" id="IPR001279">
    <property type="entry name" value="Metallo-B-lactamas"/>
</dbReference>
<dbReference type="GO" id="GO:0046872">
    <property type="term" value="F:metal ion binding"/>
    <property type="evidence" value="ECO:0007669"/>
    <property type="project" value="UniProtKB-KW"/>
</dbReference>
<reference evidence="8" key="1">
    <citation type="submission" date="2019-01" db="EMBL/GenBank/DDBJ databases">
        <authorList>
            <consortium name="Genoscope - CEA"/>
            <person name="William W."/>
        </authorList>
    </citation>
    <scope>NUCLEOTIDE SEQUENCE</scope>
    <source>
        <strain evidence="8">CR-1</strain>
    </source>
</reference>
<dbReference type="PANTHER" id="PTHR43705:SF1">
    <property type="entry name" value="HYDROXYACYLGLUTATHIONE HYDROLASE GLOB"/>
    <property type="match status" value="1"/>
</dbReference>
<evidence type="ECO:0000256" key="6">
    <source>
        <dbReference type="ARBA" id="ARBA00031044"/>
    </source>
</evidence>
<sequence>MNIQQFRYSSDNLGYVLYGRRTALAIDGGAVDDIASFLDEKGLDLKFAANTHGHPDHTSGTRRLIGRTGARYLDHETLMKKKAVEIEGETAQVLHTPGHTPDSMTFFADGFLVAGDTLFNGTIGNCFSGDLRGFYESIKTLMAFPPDTVIYAGHDYVEYAMAFARVIEPDHPHIDAYLKKYDPRLVRSTMGDEMKVNPYLRFNDPGMIDVLKKRGLAHSNEYERWESIMTLS</sequence>
<evidence type="ECO:0000256" key="3">
    <source>
        <dbReference type="ARBA" id="ARBA00022723"/>
    </source>
</evidence>
<keyword evidence="4" id="KW-0378">Hydrolase</keyword>
<dbReference type="PANTHER" id="PTHR43705">
    <property type="entry name" value="HYDROXYACYLGLUTATHIONE HYDROLASE"/>
    <property type="match status" value="1"/>
</dbReference>
<keyword evidence="3" id="KW-0479">Metal-binding</keyword>
<evidence type="ECO:0000256" key="5">
    <source>
        <dbReference type="ARBA" id="ARBA00022833"/>
    </source>
</evidence>
<dbReference type="Pfam" id="PF00753">
    <property type="entry name" value="Lactamase_B"/>
    <property type="match status" value="2"/>
</dbReference>
<keyword evidence="5" id="KW-0862">Zinc</keyword>
<dbReference type="Gene3D" id="3.60.15.10">
    <property type="entry name" value="Ribonuclease Z/Hydroxyacylglutathione hydrolase-like"/>
    <property type="match status" value="1"/>
</dbReference>
<evidence type="ECO:0000313" key="8">
    <source>
        <dbReference type="EMBL" id="VEN73843.1"/>
    </source>
</evidence>
<dbReference type="EMBL" id="CAACVI010000012">
    <property type="protein sequence ID" value="VEN73843.1"/>
    <property type="molecule type" value="Genomic_DNA"/>
</dbReference>
<feature type="domain" description="Metallo-beta-lactamase" evidence="7">
    <location>
        <begin position="11"/>
        <end position="154"/>
    </location>
</feature>
<dbReference type="SMART" id="SM00849">
    <property type="entry name" value="Lactamase_B"/>
    <property type="match status" value="1"/>
</dbReference>
<dbReference type="SUPFAM" id="SSF56281">
    <property type="entry name" value="Metallo-hydrolase/oxidoreductase"/>
    <property type="match status" value="1"/>
</dbReference>
<proteinExistence type="predicted"/>
<dbReference type="InterPro" id="IPR036866">
    <property type="entry name" value="RibonucZ/Hydroxyglut_hydro"/>
</dbReference>
<evidence type="ECO:0000256" key="1">
    <source>
        <dbReference type="ARBA" id="ARBA00004963"/>
    </source>
</evidence>